<protein>
    <submittedName>
        <fullName evidence="2">Uncharacterized protein</fullName>
    </submittedName>
</protein>
<name>A0AAW1FIH0_ZOAVI</name>
<dbReference type="AlphaFoldDB" id="A0AAW1FIH0"/>
<evidence type="ECO:0000313" key="2">
    <source>
        <dbReference type="EMBL" id="KAK9534576.1"/>
    </source>
</evidence>
<evidence type="ECO:0000256" key="1">
    <source>
        <dbReference type="SAM" id="MobiDB-lite"/>
    </source>
</evidence>
<evidence type="ECO:0000313" key="3">
    <source>
        <dbReference type="Proteomes" id="UP001488805"/>
    </source>
</evidence>
<feature type="region of interest" description="Disordered" evidence="1">
    <location>
        <begin position="1"/>
        <end position="33"/>
    </location>
</feature>
<comment type="caution">
    <text evidence="2">The sequence shown here is derived from an EMBL/GenBank/DDBJ whole genome shotgun (WGS) entry which is preliminary data.</text>
</comment>
<organism evidence="2 3">
    <name type="scientific">Zoarces viviparus</name>
    <name type="common">Viviparous eelpout</name>
    <name type="synonym">Blennius viviparus</name>
    <dbReference type="NCBI Taxonomy" id="48416"/>
    <lineage>
        <taxon>Eukaryota</taxon>
        <taxon>Metazoa</taxon>
        <taxon>Chordata</taxon>
        <taxon>Craniata</taxon>
        <taxon>Vertebrata</taxon>
        <taxon>Euteleostomi</taxon>
        <taxon>Actinopterygii</taxon>
        <taxon>Neopterygii</taxon>
        <taxon>Teleostei</taxon>
        <taxon>Neoteleostei</taxon>
        <taxon>Acanthomorphata</taxon>
        <taxon>Eupercaria</taxon>
        <taxon>Perciformes</taxon>
        <taxon>Cottioidei</taxon>
        <taxon>Zoarcales</taxon>
        <taxon>Zoarcidae</taxon>
        <taxon>Zoarcinae</taxon>
        <taxon>Zoarces</taxon>
    </lineage>
</organism>
<accession>A0AAW1FIH0</accession>
<gene>
    <name evidence="2" type="ORF">VZT92_007015</name>
</gene>
<proteinExistence type="predicted"/>
<sequence length="99" mass="11454">MAPFRTGWHHCQKGAAPTSQAKREDQETEQPFEDVRGVQDEDVQLRLIRTRSTCLPVTTNKIWSSQEVSLVDIDPSVKLAQAYQRDIQFIHSYQDPERL</sequence>
<dbReference type="Proteomes" id="UP001488805">
    <property type="component" value="Unassembled WGS sequence"/>
</dbReference>
<reference evidence="2 3" key="1">
    <citation type="journal article" date="2024" name="Genome Biol. Evol.">
        <title>Chromosome-level genome assembly of the viviparous eelpout Zoarces viviparus.</title>
        <authorList>
            <person name="Fuhrmann N."/>
            <person name="Brasseur M.V."/>
            <person name="Bakowski C.E."/>
            <person name="Podsiadlowski L."/>
            <person name="Prost S."/>
            <person name="Krehenwinkel H."/>
            <person name="Mayer C."/>
        </authorList>
    </citation>
    <scope>NUCLEOTIDE SEQUENCE [LARGE SCALE GENOMIC DNA]</scope>
    <source>
        <strain evidence="2">NO-MEL_2022_Ind0_liver</strain>
    </source>
</reference>
<keyword evidence="3" id="KW-1185">Reference proteome</keyword>
<dbReference type="EMBL" id="JBCEZU010000056">
    <property type="protein sequence ID" value="KAK9534576.1"/>
    <property type="molecule type" value="Genomic_DNA"/>
</dbReference>